<reference evidence="6" key="1">
    <citation type="submission" date="2016-10" db="EMBL/GenBank/DDBJ databases">
        <authorList>
            <person name="Varghese N."/>
            <person name="Submissions S."/>
        </authorList>
    </citation>
    <scope>NUCLEOTIDE SEQUENCE [LARGE SCALE GENOMIC DNA]</scope>
    <source>
        <strain evidence="6">CGMCC 1.10218</strain>
    </source>
</reference>
<proteinExistence type="inferred from homology"/>
<keyword evidence="2" id="KW-0186">Copper</keyword>
<name>A0A1H6T1T0_9DEIO</name>
<dbReference type="SUPFAM" id="SSF52833">
    <property type="entry name" value="Thioredoxin-like"/>
    <property type="match status" value="1"/>
</dbReference>
<keyword evidence="3" id="KW-1015">Disulfide bond</keyword>
<keyword evidence="4" id="KW-0812">Transmembrane</keyword>
<sequence length="226" mass="24930">MTDSPAPHLNPALPEAPAPAGRPWYVSALLALVVVTLVLGGAWLFSRSRSAYPFFGTAYPSPPVATGFSGTGTDGRPYTFSPTGQTSAVFFGFTHCPNICPVTLSYLNKVRQALTPQEREQFQIVLVSVDPQRDTPARLREYVDWFGGGAAVNIPEPKLSEVARSYGVGYQQVEVETPEKYQINHTTATYLIDSAGRLRALWDYTQMSQVERVLADVRYVMRNPLQ</sequence>
<dbReference type="Proteomes" id="UP000199223">
    <property type="component" value="Unassembled WGS sequence"/>
</dbReference>
<evidence type="ECO:0000313" key="5">
    <source>
        <dbReference type="EMBL" id="SEI69742.1"/>
    </source>
</evidence>
<evidence type="ECO:0000256" key="1">
    <source>
        <dbReference type="ARBA" id="ARBA00010996"/>
    </source>
</evidence>
<keyword evidence="4" id="KW-1133">Transmembrane helix</keyword>
<accession>A0A1H6T1T0</accession>
<gene>
    <name evidence="5" type="ORF">SAMN04488058_101372</name>
</gene>
<evidence type="ECO:0000313" key="6">
    <source>
        <dbReference type="Proteomes" id="UP000199223"/>
    </source>
</evidence>
<dbReference type="EMBL" id="FNZA01000001">
    <property type="protein sequence ID" value="SEI69742.1"/>
    <property type="molecule type" value="Genomic_DNA"/>
</dbReference>
<evidence type="ECO:0000256" key="4">
    <source>
        <dbReference type="SAM" id="Phobius"/>
    </source>
</evidence>
<dbReference type="InterPro" id="IPR003782">
    <property type="entry name" value="SCO1/SenC"/>
</dbReference>
<keyword evidence="6" id="KW-1185">Reference proteome</keyword>
<dbReference type="Pfam" id="PF02630">
    <property type="entry name" value="SCO1-SenC"/>
    <property type="match status" value="1"/>
</dbReference>
<evidence type="ECO:0000256" key="3">
    <source>
        <dbReference type="PIRSR" id="PIRSR603782-2"/>
    </source>
</evidence>
<dbReference type="Gene3D" id="3.40.30.10">
    <property type="entry name" value="Glutaredoxin"/>
    <property type="match status" value="1"/>
</dbReference>
<dbReference type="InterPro" id="IPR036249">
    <property type="entry name" value="Thioredoxin-like_sf"/>
</dbReference>
<organism evidence="5 6">
    <name type="scientific">Deinococcus reticulitermitis</name>
    <dbReference type="NCBI Taxonomy" id="856736"/>
    <lineage>
        <taxon>Bacteria</taxon>
        <taxon>Thermotogati</taxon>
        <taxon>Deinococcota</taxon>
        <taxon>Deinococci</taxon>
        <taxon>Deinococcales</taxon>
        <taxon>Deinococcaceae</taxon>
        <taxon>Deinococcus</taxon>
    </lineage>
</organism>
<dbReference type="STRING" id="856736.SAMN04488058_101372"/>
<feature type="binding site" evidence="2">
    <location>
        <position position="100"/>
    </location>
    <ligand>
        <name>Cu cation</name>
        <dbReference type="ChEBI" id="CHEBI:23378"/>
    </ligand>
</feature>
<feature type="transmembrane region" description="Helical" evidence="4">
    <location>
        <begin position="24"/>
        <end position="45"/>
    </location>
</feature>
<evidence type="ECO:0000256" key="2">
    <source>
        <dbReference type="PIRSR" id="PIRSR603782-1"/>
    </source>
</evidence>
<dbReference type="RefSeq" id="WP_092262840.1">
    <property type="nucleotide sequence ID" value="NZ_FNZA01000001.1"/>
</dbReference>
<keyword evidence="4" id="KW-0472">Membrane</keyword>
<dbReference type="AlphaFoldDB" id="A0A1H6T1T0"/>
<dbReference type="PANTHER" id="PTHR12151">
    <property type="entry name" value="ELECTRON TRANSPORT PROTIN SCO1/SENC FAMILY MEMBER"/>
    <property type="match status" value="1"/>
</dbReference>
<feature type="binding site" evidence="2">
    <location>
        <position position="185"/>
    </location>
    <ligand>
        <name>Cu cation</name>
        <dbReference type="ChEBI" id="CHEBI:23378"/>
    </ligand>
</feature>
<protein>
    <submittedName>
        <fullName evidence="5">Protein SCO1/2</fullName>
    </submittedName>
</protein>
<dbReference type="GO" id="GO:0046872">
    <property type="term" value="F:metal ion binding"/>
    <property type="evidence" value="ECO:0007669"/>
    <property type="project" value="UniProtKB-KW"/>
</dbReference>
<keyword evidence="2" id="KW-0479">Metal-binding</keyword>
<feature type="binding site" evidence="2">
    <location>
        <position position="96"/>
    </location>
    <ligand>
        <name>Cu cation</name>
        <dbReference type="ChEBI" id="CHEBI:23378"/>
    </ligand>
</feature>
<dbReference type="OrthoDB" id="9811998at2"/>
<dbReference type="CDD" id="cd02968">
    <property type="entry name" value="SCO"/>
    <property type="match status" value="1"/>
</dbReference>
<comment type="similarity">
    <text evidence="1">Belongs to the SCO1/2 family.</text>
</comment>
<feature type="disulfide bond" description="Redox-active" evidence="3">
    <location>
        <begin position="96"/>
        <end position="100"/>
    </location>
</feature>
<dbReference type="PANTHER" id="PTHR12151:SF25">
    <property type="entry name" value="LINALOOL DEHYDRATASE_ISOMERASE DOMAIN-CONTAINING PROTEIN"/>
    <property type="match status" value="1"/>
</dbReference>